<reference evidence="1" key="1">
    <citation type="submission" date="2020-04" db="EMBL/GenBank/DDBJ databases">
        <authorList>
            <person name="Neveu A P."/>
        </authorList>
    </citation>
    <scope>NUCLEOTIDE SEQUENCE</scope>
    <source>
        <tissue evidence="1">Whole embryo</tissue>
    </source>
</reference>
<dbReference type="AlphaFoldDB" id="A0A6F9DDA9"/>
<organism evidence="1">
    <name type="scientific">Phallusia mammillata</name>
    <dbReference type="NCBI Taxonomy" id="59560"/>
    <lineage>
        <taxon>Eukaryota</taxon>
        <taxon>Metazoa</taxon>
        <taxon>Chordata</taxon>
        <taxon>Tunicata</taxon>
        <taxon>Ascidiacea</taxon>
        <taxon>Phlebobranchia</taxon>
        <taxon>Ascidiidae</taxon>
        <taxon>Phallusia</taxon>
    </lineage>
</organism>
<dbReference type="EMBL" id="LR785106">
    <property type="protein sequence ID" value="CAB3245173.1"/>
    <property type="molecule type" value="mRNA"/>
</dbReference>
<gene>
    <name evidence="1" type="primary">Fbxl7</name>
</gene>
<name>A0A6F9DDA9_9ASCI</name>
<sequence length="107" mass="11896">MYVLGHHVEHLSLRNSSILENTFISILEHCENLKSLDLSGCNSLFMSGSAFLSRLTDRSIVKSILAQITSLELSSSRYINDAILCRFFKLCPSLTSLSLASNNLLCK</sequence>
<accession>A0A6F9DDA9</accession>
<protein>
    <submittedName>
        <fullName evidence="1">F-box/LRR-repeat protein 7-like</fullName>
    </submittedName>
</protein>
<dbReference type="InterPro" id="IPR032675">
    <property type="entry name" value="LRR_dom_sf"/>
</dbReference>
<evidence type="ECO:0000313" key="1">
    <source>
        <dbReference type="EMBL" id="CAB3245173.1"/>
    </source>
</evidence>
<proteinExistence type="evidence at transcript level"/>
<dbReference type="Gene3D" id="3.80.10.10">
    <property type="entry name" value="Ribonuclease Inhibitor"/>
    <property type="match status" value="1"/>
</dbReference>
<dbReference type="SUPFAM" id="SSF52047">
    <property type="entry name" value="RNI-like"/>
    <property type="match status" value="1"/>
</dbReference>